<evidence type="ECO:0000256" key="1">
    <source>
        <dbReference type="ARBA" id="ARBA00000900"/>
    </source>
</evidence>
<feature type="region of interest" description="Disordered" evidence="10">
    <location>
        <begin position="400"/>
        <end position="425"/>
    </location>
</feature>
<protein>
    <recommendedName>
        <fullName evidence="9">E3 ubiquitin-protein ligase</fullName>
        <ecNumber evidence="9">2.3.2.27</ecNumber>
    </recommendedName>
</protein>
<dbReference type="InterPro" id="IPR003126">
    <property type="entry name" value="Znf_UBR"/>
</dbReference>
<dbReference type="EC" id="2.3.2.27" evidence="9"/>
<evidence type="ECO:0000256" key="9">
    <source>
        <dbReference type="RuleBase" id="RU366018"/>
    </source>
</evidence>
<keyword evidence="5 9" id="KW-0833">Ubl conjugation pathway</keyword>
<organism evidence="12 13">
    <name type="scientific">Ascosphaera apis ARSEF 7405</name>
    <dbReference type="NCBI Taxonomy" id="392613"/>
    <lineage>
        <taxon>Eukaryota</taxon>
        <taxon>Fungi</taxon>
        <taxon>Dikarya</taxon>
        <taxon>Ascomycota</taxon>
        <taxon>Pezizomycotina</taxon>
        <taxon>Eurotiomycetes</taxon>
        <taxon>Eurotiomycetidae</taxon>
        <taxon>Onygenales</taxon>
        <taxon>Ascosphaeraceae</taxon>
        <taxon>Ascosphaera</taxon>
    </lineage>
</organism>
<dbReference type="Proteomes" id="UP000242877">
    <property type="component" value="Unassembled WGS sequence"/>
</dbReference>
<keyword evidence="3 9" id="KW-0479">Metal-binding</keyword>
<evidence type="ECO:0000259" key="11">
    <source>
        <dbReference type="PROSITE" id="PS51157"/>
    </source>
</evidence>
<dbReference type="VEuPathDB" id="FungiDB:AAP_03790"/>
<dbReference type="InterPro" id="IPR036390">
    <property type="entry name" value="WH_DNA-bd_sf"/>
</dbReference>
<feature type="compositionally biased region" description="Basic and acidic residues" evidence="10">
    <location>
        <begin position="581"/>
        <end position="595"/>
    </location>
</feature>
<keyword evidence="2 9" id="KW-0808">Transferase</keyword>
<dbReference type="CDD" id="cd16482">
    <property type="entry name" value="RING-H2_UBR1-like"/>
    <property type="match status" value="1"/>
</dbReference>
<feature type="zinc finger region" description="UBR-type" evidence="8">
    <location>
        <begin position="82"/>
        <end position="155"/>
    </location>
</feature>
<keyword evidence="13" id="KW-1185">Reference proteome</keyword>
<dbReference type="SUPFAM" id="SSF46785">
    <property type="entry name" value="Winged helix' DNA-binding domain"/>
    <property type="match status" value="1"/>
</dbReference>
<evidence type="ECO:0000256" key="2">
    <source>
        <dbReference type="ARBA" id="ARBA00022679"/>
    </source>
</evidence>
<gene>
    <name evidence="12" type="ORF">AAP_03790</name>
</gene>
<accession>A0A167Y044</accession>
<evidence type="ECO:0000256" key="7">
    <source>
        <dbReference type="ARBA" id="ARBA00046341"/>
    </source>
</evidence>
<keyword evidence="4 9" id="KW-0863">Zinc-finger</keyword>
<dbReference type="InterPro" id="IPR042065">
    <property type="entry name" value="E3_ELL-like"/>
</dbReference>
<comment type="function">
    <text evidence="9">Ubiquitin ligase protein which is a component of the N-end rule pathway. Recognizes and binds to proteins bearing specific N-terminal residues that are destabilizing according to the N-end rule, leading to their ubiquitination and subsequent degradation.</text>
</comment>
<reference evidence="12 13" key="1">
    <citation type="journal article" date="2016" name="Genome Biol. Evol.">
        <title>Divergent and convergent evolution of fungal pathogenicity.</title>
        <authorList>
            <person name="Shang Y."/>
            <person name="Xiao G."/>
            <person name="Zheng P."/>
            <person name="Cen K."/>
            <person name="Zhan S."/>
            <person name="Wang C."/>
        </authorList>
    </citation>
    <scope>NUCLEOTIDE SEQUENCE [LARGE SCALE GENOMIC DNA]</scope>
    <source>
        <strain evidence="12 13">ARSEF 7405</strain>
    </source>
</reference>
<dbReference type="EMBL" id="AZGZ01000016">
    <property type="protein sequence ID" value="KZZ90695.1"/>
    <property type="molecule type" value="Genomic_DNA"/>
</dbReference>
<feature type="compositionally biased region" description="Basic and acidic residues" evidence="10">
    <location>
        <begin position="552"/>
        <end position="563"/>
    </location>
</feature>
<comment type="similarity">
    <text evidence="7 9">Belongs to the E3 ubiquitin-protein ligase UBR1-like family.</text>
</comment>
<comment type="caution">
    <text evidence="12">The sequence shown here is derived from an EMBL/GenBank/DDBJ whole genome shotgun (WGS) entry which is preliminary data.</text>
</comment>
<evidence type="ECO:0000256" key="8">
    <source>
        <dbReference type="PROSITE-ProRule" id="PRU00508"/>
    </source>
</evidence>
<dbReference type="GO" id="GO:0000151">
    <property type="term" value="C:ubiquitin ligase complex"/>
    <property type="evidence" value="ECO:0007669"/>
    <property type="project" value="TreeGrafter"/>
</dbReference>
<proteinExistence type="inferred from homology"/>
<dbReference type="InterPro" id="IPR003769">
    <property type="entry name" value="ClpS_core"/>
</dbReference>
<evidence type="ECO:0000256" key="5">
    <source>
        <dbReference type="ARBA" id="ARBA00022786"/>
    </source>
</evidence>
<dbReference type="OrthoDB" id="26387at2759"/>
<dbReference type="Gene3D" id="1.10.10.2670">
    <property type="entry name" value="E3 ubiquitin-protein ligase"/>
    <property type="match status" value="1"/>
</dbReference>
<feature type="region of interest" description="Disordered" evidence="10">
    <location>
        <begin position="460"/>
        <end position="483"/>
    </location>
</feature>
<dbReference type="PANTHER" id="PTHR21497">
    <property type="entry name" value="UBIQUITIN LIGASE E3 ALPHA-RELATED"/>
    <property type="match status" value="1"/>
</dbReference>
<keyword evidence="6 9" id="KW-0862">Zinc</keyword>
<dbReference type="InterPro" id="IPR055194">
    <property type="entry name" value="UBR1-like_WH"/>
</dbReference>
<evidence type="ECO:0000256" key="3">
    <source>
        <dbReference type="ARBA" id="ARBA00022723"/>
    </source>
</evidence>
<dbReference type="PANTHER" id="PTHR21497:SF24">
    <property type="entry name" value="E3 UBIQUITIN-PROTEIN LIGASE UBR1"/>
    <property type="match status" value="1"/>
</dbReference>
<feature type="domain" description="UBR-type" evidence="11">
    <location>
        <begin position="82"/>
        <end position="155"/>
    </location>
</feature>
<dbReference type="PROSITE" id="PS51157">
    <property type="entry name" value="ZF_UBR"/>
    <property type="match status" value="1"/>
</dbReference>
<dbReference type="Pfam" id="PF02617">
    <property type="entry name" value="ClpS"/>
    <property type="match status" value="1"/>
</dbReference>
<name>A0A167Y044_9EURO</name>
<dbReference type="GO" id="GO:0016567">
    <property type="term" value="P:protein ubiquitination"/>
    <property type="evidence" value="ECO:0007669"/>
    <property type="project" value="UniProtKB-UniRule"/>
</dbReference>
<evidence type="ECO:0000313" key="12">
    <source>
        <dbReference type="EMBL" id="KZZ90695.1"/>
    </source>
</evidence>
<dbReference type="InterPro" id="IPR039164">
    <property type="entry name" value="UBR1-like"/>
</dbReference>
<feature type="region of interest" description="Disordered" evidence="10">
    <location>
        <begin position="509"/>
        <end position="595"/>
    </location>
</feature>
<feature type="compositionally biased region" description="Acidic residues" evidence="10">
    <location>
        <begin position="400"/>
        <end position="413"/>
    </location>
</feature>
<feature type="region of interest" description="Disordered" evidence="10">
    <location>
        <begin position="1618"/>
        <end position="1645"/>
    </location>
</feature>
<dbReference type="Gene3D" id="2.10.110.30">
    <property type="match status" value="1"/>
</dbReference>
<dbReference type="GO" id="GO:0008270">
    <property type="term" value="F:zinc ion binding"/>
    <property type="evidence" value="ECO:0007669"/>
    <property type="project" value="UniProtKB-UniRule"/>
</dbReference>
<dbReference type="UniPathway" id="UPA00143"/>
<comment type="pathway">
    <text evidence="9">Protein modification; protein ubiquitination.</text>
</comment>
<evidence type="ECO:0000256" key="6">
    <source>
        <dbReference type="ARBA" id="ARBA00022833"/>
    </source>
</evidence>
<dbReference type="GO" id="GO:0005737">
    <property type="term" value="C:cytoplasm"/>
    <property type="evidence" value="ECO:0007669"/>
    <property type="project" value="TreeGrafter"/>
</dbReference>
<dbReference type="SMART" id="SM00396">
    <property type="entry name" value="ZnF_UBR1"/>
    <property type="match status" value="1"/>
</dbReference>
<dbReference type="GO" id="GO:0061630">
    <property type="term" value="F:ubiquitin protein ligase activity"/>
    <property type="evidence" value="ECO:0007669"/>
    <property type="project" value="UniProtKB-UniRule"/>
</dbReference>
<dbReference type="FunFam" id="2.10.110.30:FF:000001">
    <property type="entry name" value="E3 ubiquitin-protein ligase UBR2 isoform 1"/>
    <property type="match status" value="1"/>
</dbReference>
<evidence type="ECO:0000256" key="10">
    <source>
        <dbReference type="SAM" id="MobiDB-lite"/>
    </source>
</evidence>
<dbReference type="Pfam" id="PF18995">
    <property type="entry name" value="PRT6_C"/>
    <property type="match status" value="1"/>
</dbReference>
<dbReference type="Pfam" id="PF22960">
    <property type="entry name" value="WHD_UBR1"/>
    <property type="match status" value="1"/>
</dbReference>
<evidence type="ECO:0000256" key="4">
    <source>
        <dbReference type="ARBA" id="ARBA00022771"/>
    </source>
</evidence>
<evidence type="ECO:0000313" key="13">
    <source>
        <dbReference type="Proteomes" id="UP000242877"/>
    </source>
</evidence>
<dbReference type="CDD" id="cd19673">
    <property type="entry name" value="UBR-box_UBR3"/>
    <property type="match status" value="1"/>
</dbReference>
<dbReference type="GO" id="GO:0071596">
    <property type="term" value="P:ubiquitin-dependent protein catabolic process via the N-end rule pathway"/>
    <property type="evidence" value="ECO:0007669"/>
    <property type="project" value="UniProtKB-UniRule"/>
</dbReference>
<dbReference type="Pfam" id="PF02207">
    <property type="entry name" value="zf-UBR"/>
    <property type="match status" value="1"/>
</dbReference>
<sequence>MLRPLELRLGEALRLHPAKFNYRWSNEAREDLLELLFRSIAGWNDDYFSMLFPNGRPAEGWVLAYEQGTQEGFEYTEAARGKRCGHIFASGETTYHCATCTIDENCVLCSRCFDASDHTGHRYSIAISMGSNGCCDCGDDEAFKDKNFLCGIHTALEKPELKHKESEVPLGFQKSIRESIAKVLDYFCDVISCAPEQLRLPKSVESIKQDEIKSRLSPQAYGGPDLIEESPEYTVNLWNDEKHTVDQVTRQVARACRERNSFGLSKAHETDEVGRAVVKYGRDLNALLKTTAIIEQIKLPVTVRTARDTYREMMCGTIVDWLKDIAGCSIGSDGQLLQTSVCEELLQPWHVGSQASNAGIGRQGLFDYDQEERDASRSRFGVLGNAPIFFNFNRRDILADEEDDEEGEEEEEGIGAFMEGGDDDEEMDENITNNTTLMNLDSIFAMVAAREFQTPGQLQLLNNRDVNAENDGDDNNNNRMNDEEDMDQANAADGRLQDFLLVLPEEAANLDGGDNENEPFASPPVEAAHDDPSPQPQSSAPEPSGTPIAFESEVKVPELETGKVEIPPTPGVTRPQMKPPSHWETKPRQSHDSRKIQPYEDMRWRTRLDWLIIFDLRLWKSARQKIRDLCLATVVNVPQFKRILGLRFAALYPALAQLFLIADREPECSVVNLSVQLLSTPSITEEVVERGNFLTTLMAILYSFLTTRQVGEPQDVNTSASLILDNGSLAPRRLQHYFSDMKFVLTSSPKIQQQVRTEPQYLLQFIDLVKLTQGLSPSERVMGQHIEYEADGWIGASLLMREINRLCRMFCDCFHTPNGEVNRSLCTALVACASATMQNSVGLEKDRFTETEIKDIVKFKLVPYGEFEQDQQSRTDFHRVVDFVVEKSSLSFYHPLHYMFSQFAEYARQLSQTDLRTLLDLAADSVKTKYVSKTKTDDLSVEDIILAMFDYPIRLAAWCTQIKAGLWVRNGISLRHQMSHYRSTVSRDLSYYRDIFLIQTASVVIEPARFLASIAERFGINDWIRNKFVPKDDIDESQHVDIAEDFVHLLVIVLTDRSSLTFEDTEEEAEKAVIRKEIAHVLCFKPLSFNDLTSRIHERYIDSPYFDDVLEEVANFRPPEGINDTGIYDLKKDYLTLVDPYGAHYSKNNRDDAENLYKEWVAKKTGKKAAEVVYEPTLSPIPTGAYTQLSSFTKTPLFAQYIHHLLEYCLIFCDTTPTVSIARMETFLHITLHLMILATLDDGDSQHSTTSFSTFALKKTRETSFGEITIIGLLQKLSAVPQFQSCVPQIRHLVMQFRGKNPEAYTEATKALVFPFETAQAEEDTSGNDKELKKKQALERQARVMAQFQEQQKNFINAQTDIDWGVDDLSDEEEESSPNETKAWKYPSGNCILCQEETNDGRLYGTFALMLNSRILRKTVQQDRDFFAEALTTPVNLDQSAEDVRPFGVASQNVEKVRKLDPSGGEVIAERRGIGKGFPPQYTVEGPVTIGCGHIMHYSCFGEYYTGIRRRHSHQIARNHPERLDHKEFVCPLCKALGNAFLPVTWKPKEPPRANLLEPEESFEHHLAVSLPWSVSRFNSHHLIDGSESLKYSSFIGTCSEYISQRFTPALAAKVDEWSQPTSTEQVFPPMRSSKDNDASDSSSDASAKELFDVYKRLRDTMRANKIHSQFDDAISPMSSDLTRMDALIRTLGLSISAVEIGQRGIAASFGKTLLDGVSHQTISLLRVLSETVSSYIAVGALQKYGLSVTMNQLQELQTRQLCQLLFGHPGLAGMRTDASQILPLLMQDSFCFLAESSLSLVSHLKLEPMYIARLCYIAEIVKCVLSIVIEPRVFLQELAMEDVLQIENPKMPLWVTGDQPCELLDQSDRDYADHFAMLRLLTFACSHYDRTLQLSNDTAKYLLLATEKSPRAVLRTLRVMIEKYALVFLRKTTILFHSSYGVDFPDIPTEYADLPEFNRLTVLLHMPALNDLIDGVTAKYWDSTLPQLVSGWIEHYNVKPISDVRDYIWLPHPAIPELIGLPQYYDVLLDECTKRRCPTTGKAVNDPAICLFCGEIFCSQATCCQRGEYGGCNQHLSKCGGNIGLFINIRKCIVLLLHDKNGTFYTAPYLDDHGEPDRGLRHGRRLMLNQKRYDRLFRDVWLAHGIPSVISRRLEGDINPGGWETL</sequence>
<dbReference type="InterPro" id="IPR044046">
    <property type="entry name" value="E3_ligase_UBR-like_C"/>
</dbReference>
<comment type="catalytic activity">
    <reaction evidence="1 9">
        <text>S-ubiquitinyl-[E2 ubiquitin-conjugating enzyme]-L-cysteine + [acceptor protein]-L-lysine = [E2 ubiquitin-conjugating enzyme]-L-cysteine + N(6)-ubiquitinyl-[acceptor protein]-L-lysine.</text>
        <dbReference type="EC" id="2.3.2.27"/>
    </reaction>
</comment>